<protein>
    <submittedName>
        <fullName evidence="1">Uncharacterized protein</fullName>
    </submittedName>
</protein>
<name>A0ABT9VIK5_9BACI</name>
<organism evidence="1 2">
    <name type="scientific">Alkalibacillus salilacus</name>
    <dbReference type="NCBI Taxonomy" id="284582"/>
    <lineage>
        <taxon>Bacteria</taxon>
        <taxon>Bacillati</taxon>
        <taxon>Bacillota</taxon>
        <taxon>Bacilli</taxon>
        <taxon>Bacillales</taxon>
        <taxon>Bacillaceae</taxon>
        <taxon>Alkalibacillus</taxon>
    </lineage>
</organism>
<keyword evidence="2" id="KW-1185">Reference proteome</keyword>
<gene>
    <name evidence="1" type="ORF">J2S77_002751</name>
</gene>
<evidence type="ECO:0000313" key="1">
    <source>
        <dbReference type="EMBL" id="MDQ0160744.1"/>
    </source>
</evidence>
<dbReference type="EMBL" id="JAUSTQ010000017">
    <property type="protein sequence ID" value="MDQ0160744.1"/>
    <property type="molecule type" value="Genomic_DNA"/>
</dbReference>
<sequence>MTESPVIEKRQTDVNNNLSSVEGAKQIEENFKDLLDKIRYKEMWSNQHFEVFNYEAGTGKSRITQLLLGLYTQKRDDSVLYVQKFSRDGELQSTVDRINEYAKCEVAAYLDSQDNKGSKKRRREKLKSQILVITHRMYEQVCYSEHEDIISGRQILIIDEFPDILDRIKVEMSDIQWLWSNSHKFINSELIEMLARELRDQLHRFEKDPYYIQNVPYYSHEVSNGNMVDDLEDFLSTYKKSEDASIVERILFVLKNGCFYNNQAFHTFNDNVAYKMLDNNIILDANGGLDARYNLSSLFQVKEQPKKYNYSNSSLIHYDVKTSKESLSNYVNFYYQVLEKEPIDLKQRTLFITDKNNFDDLRESLIGHLSAISPLKDPEMLIDKVVSIDYFGNIIGVNTYQMFDKVVILKTPNFDYIDYVLQSHFFDDNEQHDDSISMFNDERVEPIRLTMIAGEFYQALKRINRDNQLPAQYVLFTDNSQAVDMIESELPGINRYDYAFKPKTNQKETESGRQRNWRNCIRDYLLQCKKEGRTQVTKKELRDNLGLQDNSNLSKYLKDLQYFMSQHGIEPEHHHIVFRQ</sequence>
<dbReference type="RefSeq" id="WP_306978214.1">
    <property type="nucleotide sequence ID" value="NZ_JAUSTQ010000017.1"/>
</dbReference>
<comment type="caution">
    <text evidence="1">The sequence shown here is derived from an EMBL/GenBank/DDBJ whole genome shotgun (WGS) entry which is preliminary data.</text>
</comment>
<dbReference type="Proteomes" id="UP001224359">
    <property type="component" value="Unassembled WGS sequence"/>
</dbReference>
<proteinExistence type="predicted"/>
<accession>A0ABT9VIK5</accession>
<evidence type="ECO:0000313" key="2">
    <source>
        <dbReference type="Proteomes" id="UP001224359"/>
    </source>
</evidence>
<reference evidence="1 2" key="1">
    <citation type="submission" date="2023-07" db="EMBL/GenBank/DDBJ databases">
        <title>Genomic Encyclopedia of Type Strains, Phase IV (KMG-IV): sequencing the most valuable type-strain genomes for metagenomic binning, comparative biology and taxonomic classification.</title>
        <authorList>
            <person name="Goeker M."/>
        </authorList>
    </citation>
    <scope>NUCLEOTIDE SEQUENCE [LARGE SCALE GENOMIC DNA]</scope>
    <source>
        <strain evidence="1 2">DSM 16460</strain>
    </source>
</reference>